<organism evidence="1">
    <name type="scientific">Caulobacter sp. 73W</name>
    <dbReference type="NCBI Taxonomy" id="3161137"/>
    <lineage>
        <taxon>Bacteria</taxon>
        <taxon>Pseudomonadati</taxon>
        <taxon>Pseudomonadota</taxon>
        <taxon>Alphaproteobacteria</taxon>
        <taxon>Caulobacterales</taxon>
        <taxon>Caulobacteraceae</taxon>
        <taxon>Caulobacter</taxon>
    </lineage>
</organism>
<sequence>MGDVMKVRAANGGPDVRSLFAKIDQNSLVYYEFETIEIDAEVTAPAAGLLHRWRSPETAPAACASARLDVLFARLSARCEA</sequence>
<dbReference type="AlphaFoldDB" id="A0AB39KPP4"/>
<dbReference type="RefSeq" id="WP_369058238.1">
    <property type="nucleotide sequence ID" value="NZ_CP158375.1"/>
</dbReference>
<reference evidence="1" key="1">
    <citation type="submission" date="2024-06" db="EMBL/GenBank/DDBJ databases">
        <title>Caulobacter inopinatus, sp. nov.</title>
        <authorList>
            <person name="Donachie S.P."/>
        </authorList>
    </citation>
    <scope>NUCLEOTIDE SEQUENCE</scope>
    <source>
        <strain evidence="1">73W</strain>
    </source>
</reference>
<protein>
    <submittedName>
        <fullName evidence="1">Uncharacterized protein</fullName>
    </submittedName>
</protein>
<name>A0AB39KPP4_9CAUL</name>
<evidence type="ECO:0000313" key="1">
    <source>
        <dbReference type="EMBL" id="XDO95389.1"/>
    </source>
</evidence>
<accession>A0AB39KPP4</accession>
<gene>
    <name evidence="1" type="ORF">ABOZ73_11245</name>
</gene>
<dbReference type="EMBL" id="CP158375">
    <property type="protein sequence ID" value="XDO95389.1"/>
    <property type="molecule type" value="Genomic_DNA"/>
</dbReference>
<proteinExistence type="predicted"/>